<dbReference type="AlphaFoldDB" id="A0A840S269"/>
<evidence type="ECO:0000313" key="3">
    <source>
        <dbReference type="Proteomes" id="UP000571084"/>
    </source>
</evidence>
<keyword evidence="3" id="KW-1185">Reference proteome</keyword>
<accession>A0A840S269</accession>
<organism evidence="2 3">
    <name type="scientific">Glaciimonas immobilis</name>
    <dbReference type="NCBI Taxonomy" id="728004"/>
    <lineage>
        <taxon>Bacteria</taxon>
        <taxon>Pseudomonadati</taxon>
        <taxon>Pseudomonadota</taxon>
        <taxon>Betaproteobacteria</taxon>
        <taxon>Burkholderiales</taxon>
        <taxon>Oxalobacteraceae</taxon>
        <taxon>Glaciimonas</taxon>
    </lineage>
</organism>
<proteinExistence type="predicted"/>
<reference evidence="2 3" key="1">
    <citation type="submission" date="2020-08" db="EMBL/GenBank/DDBJ databases">
        <title>Genomic Encyclopedia of Type Strains, Phase IV (KMG-IV): sequencing the most valuable type-strain genomes for metagenomic binning, comparative biology and taxonomic classification.</title>
        <authorList>
            <person name="Goeker M."/>
        </authorList>
    </citation>
    <scope>NUCLEOTIDE SEQUENCE [LARGE SCALE GENOMIC DNA]</scope>
    <source>
        <strain evidence="2 3">DSM 23240</strain>
    </source>
</reference>
<dbReference type="Proteomes" id="UP000571084">
    <property type="component" value="Unassembled WGS sequence"/>
</dbReference>
<comment type="caution">
    <text evidence="2">The sequence shown here is derived from an EMBL/GenBank/DDBJ whole genome shotgun (WGS) entry which is preliminary data.</text>
</comment>
<protein>
    <submittedName>
        <fullName evidence="2">Uncharacterized protein</fullName>
    </submittedName>
</protein>
<sequence length="43" mass="4847">MKGGAGQSKDVNMRAIPKRGRQRNIAVFASIQQQTINKHRQPE</sequence>
<gene>
    <name evidence="2" type="ORF">HNR39_004509</name>
</gene>
<dbReference type="RefSeq" id="WP_260326510.1">
    <property type="nucleotide sequence ID" value="NZ_JACHHQ010000019.1"/>
</dbReference>
<name>A0A840S269_9BURK</name>
<evidence type="ECO:0000256" key="1">
    <source>
        <dbReference type="SAM" id="MobiDB-lite"/>
    </source>
</evidence>
<evidence type="ECO:0000313" key="2">
    <source>
        <dbReference type="EMBL" id="MBB5202639.1"/>
    </source>
</evidence>
<dbReference type="EMBL" id="JACHHQ010000019">
    <property type="protein sequence ID" value="MBB5202639.1"/>
    <property type="molecule type" value="Genomic_DNA"/>
</dbReference>
<feature type="region of interest" description="Disordered" evidence="1">
    <location>
        <begin position="1"/>
        <end position="22"/>
    </location>
</feature>